<protein>
    <submittedName>
        <fullName evidence="6">LysR family transcriptional regulator</fullName>
    </submittedName>
</protein>
<dbReference type="Gene3D" id="3.40.190.290">
    <property type="match status" value="1"/>
</dbReference>
<dbReference type="InterPro" id="IPR036390">
    <property type="entry name" value="WH_DNA-bd_sf"/>
</dbReference>
<dbReference type="Gene3D" id="1.10.10.10">
    <property type="entry name" value="Winged helix-like DNA-binding domain superfamily/Winged helix DNA-binding domain"/>
    <property type="match status" value="1"/>
</dbReference>
<dbReference type="OrthoDB" id="9808620at2"/>
<dbReference type="Proteomes" id="UP000218288">
    <property type="component" value="Chromosome"/>
</dbReference>
<dbReference type="InterPro" id="IPR005119">
    <property type="entry name" value="LysR_subst-bd"/>
</dbReference>
<dbReference type="SUPFAM" id="SSF46785">
    <property type="entry name" value="Winged helix' DNA-binding domain"/>
    <property type="match status" value="1"/>
</dbReference>
<comment type="similarity">
    <text evidence="1">Belongs to the LysR transcriptional regulatory family.</text>
</comment>
<feature type="domain" description="HTH lysR-type" evidence="5">
    <location>
        <begin position="1"/>
        <end position="58"/>
    </location>
</feature>
<dbReference type="Pfam" id="PF03466">
    <property type="entry name" value="LysR_substrate"/>
    <property type="match status" value="1"/>
</dbReference>
<dbReference type="FunFam" id="1.10.10.10:FF:000001">
    <property type="entry name" value="LysR family transcriptional regulator"/>
    <property type="match status" value="1"/>
</dbReference>
<organism evidence="6 7">
    <name type="scientific">Methylorubrum populi</name>
    <dbReference type="NCBI Taxonomy" id="223967"/>
    <lineage>
        <taxon>Bacteria</taxon>
        <taxon>Pseudomonadati</taxon>
        <taxon>Pseudomonadota</taxon>
        <taxon>Alphaproteobacteria</taxon>
        <taxon>Hyphomicrobiales</taxon>
        <taxon>Methylobacteriaceae</taxon>
        <taxon>Methylorubrum</taxon>
    </lineage>
</organism>
<name>A0A160PDP2_9HYPH</name>
<evidence type="ECO:0000313" key="7">
    <source>
        <dbReference type="Proteomes" id="UP000218288"/>
    </source>
</evidence>
<keyword evidence="3" id="KW-0238">DNA-binding</keyword>
<proteinExistence type="inferred from homology"/>
<evidence type="ECO:0000256" key="3">
    <source>
        <dbReference type="ARBA" id="ARBA00023125"/>
    </source>
</evidence>
<evidence type="ECO:0000313" key="6">
    <source>
        <dbReference type="EMBL" id="BAU90624.1"/>
    </source>
</evidence>
<dbReference type="GO" id="GO:0003700">
    <property type="term" value="F:DNA-binding transcription factor activity"/>
    <property type="evidence" value="ECO:0007669"/>
    <property type="project" value="InterPro"/>
</dbReference>
<accession>A0A160PDP2</accession>
<reference evidence="6 7" key="1">
    <citation type="journal article" date="2016" name="Genome Announc.">
        <title>Complete Genome Sequence of Methylobacterium populi P-1M, Isolated from Pink-Pigmented Household Biofilm.</title>
        <authorList>
            <person name="Morohoshi T."/>
            <person name="Ikeda T."/>
        </authorList>
    </citation>
    <scope>NUCLEOTIDE SEQUENCE [LARGE SCALE GENOMIC DNA]</scope>
    <source>
        <strain evidence="6 7">P-1M</strain>
    </source>
</reference>
<evidence type="ECO:0000259" key="5">
    <source>
        <dbReference type="PROSITE" id="PS50931"/>
    </source>
</evidence>
<evidence type="ECO:0000256" key="1">
    <source>
        <dbReference type="ARBA" id="ARBA00009437"/>
    </source>
</evidence>
<dbReference type="RefSeq" id="WP_091950942.1">
    <property type="nucleotide sequence ID" value="NZ_AP014809.1"/>
</dbReference>
<dbReference type="Pfam" id="PF00126">
    <property type="entry name" value="HTH_1"/>
    <property type="match status" value="1"/>
</dbReference>
<dbReference type="AlphaFoldDB" id="A0A160PDP2"/>
<dbReference type="EMBL" id="AP014809">
    <property type="protein sequence ID" value="BAU90624.1"/>
    <property type="molecule type" value="Genomic_DNA"/>
</dbReference>
<dbReference type="InterPro" id="IPR000847">
    <property type="entry name" value="LysR_HTH_N"/>
</dbReference>
<dbReference type="SUPFAM" id="SSF53850">
    <property type="entry name" value="Periplasmic binding protein-like II"/>
    <property type="match status" value="1"/>
</dbReference>
<keyword evidence="2" id="KW-0805">Transcription regulation</keyword>
<dbReference type="PANTHER" id="PTHR30126">
    <property type="entry name" value="HTH-TYPE TRANSCRIPTIONAL REGULATOR"/>
    <property type="match status" value="1"/>
</dbReference>
<dbReference type="InterPro" id="IPR036388">
    <property type="entry name" value="WH-like_DNA-bd_sf"/>
</dbReference>
<dbReference type="PRINTS" id="PR00039">
    <property type="entry name" value="HTHLYSR"/>
</dbReference>
<keyword evidence="4" id="KW-0804">Transcription</keyword>
<evidence type="ECO:0000256" key="2">
    <source>
        <dbReference type="ARBA" id="ARBA00023015"/>
    </source>
</evidence>
<sequence length="294" mass="30775">MTLDQLRIFVAVAERQHVTRAAEALNLVQSAVSAAISALETRHAVKLFHRVGRGIELTEAGGVFLSEARAVLARAQAAEQVLADLSGLRRGTLSIQASQTIASHWLPRHLVAFRAAYPDIVLRLGIGNTAEAAEAVRAGTAELAFVEGPIEDGSLASTPVAEDRLILVIAPDHPLAARARSGRSDLASVSWVLREPGSGTRSAFEAAIVALGIAPDALTVALELPSNEAVLAAVVAGAGASVLSEAVVGPSLRTGALVAVPFALPTRTFRVLRHKERYRSRAADALLDLIRAAP</sequence>
<gene>
    <name evidence="6" type="ORF">MPPM_2019</name>
</gene>
<evidence type="ECO:0000256" key="4">
    <source>
        <dbReference type="ARBA" id="ARBA00023163"/>
    </source>
</evidence>
<dbReference type="GO" id="GO:0000976">
    <property type="term" value="F:transcription cis-regulatory region binding"/>
    <property type="evidence" value="ECO:0007669"/>
    <property type="project" value="TreeGrafter"/>
</dbReference>
<dbReference type="PANTHER" id="PTHR30126:SF39">
    <property type="entry name" value="HTH-TYPE TRANSCRIPTIONAL REGULATOR CYSL"/>
    <property type="match status" value="1"/>
</dbReference>
<dbReference type="PROSITE" id="PS50931">
    <property type="entry name" value="HTH_LYSR"/>
    <property type="match status" value="1"/>
</dbReference>